<evidence type="ECO:0000313" key="4">
    <source>
        <dbReference type="Proteomes" id="UP000075682"/>
    </source>
</evidence>
<evidence type="ECO:0000313" key="3">
    <source>
        <dbReference type="EMBL" id="KXV39456.1"/>
    </source>
</evidence>
<evidence type="ECO:0000256" key="1">
    <source>
        <dbReference type="SAM" id="SignalP"/>
    </source>
</evidence>
<dbReference type="AlphaFoldDB" id="A0AAW3QZZ4"/>
<reference evidence="5" key="3">
    <citation type="journal article" date="2019" name="Int. J. Syst. Evol. Microbiol.">
        <title>The Global Catalogue of Microorganisms (GCM) 10K type strain sequencing project: providing services to taxonomists for standard genome sequencing and annotation.</title>
        <authorList>
            <consortium name="The Broad Institute Genomics Platform"/>
            <consortium name="The Broad Institute Genome Sequencing Center for Infectious Disease"/>
            <person name="Wu L."/>
            <person name="Ma J."/>
        </authorList>
    </citation>
    <scope>NUCLEOTIDE SEQUENCE [LARGE SCALE GENOMIC DNA]</scope>
    <source>
        <strain evidence="5">NBRC 3250</strain>
    </source>
</reference>
<reference evidence="3 4" key="2">
    <citation type="submission" date="2015-06" db="EMBL/GenBank/DDBJ databases">
        <title>Improved classification and identification of acetic acid bacteria using matrix-assisted laser desorption/ionization time-of-flight mass spectrometry; Gluconobacter nephelii and Gluconobacter uchimurae are later heterotypic synonyms of Gluconobacter japonicus and Gluconobacter oxydans, respectively.</title>
        <authorList>
            <person name="Li L."/>
            <person name="Cleenwerck I."/>
            <person name="De Vuyst L."/>
            <person name="Vandamme P."/>
        </authorList>
    </citation>
    <scope>NUCLEOTIDE SEQUENCE [LARGE SCALE GENOMIC DNA]</scope>
    <source>
        <strain evidence="3 4">LMG 1356</strain>
    </source>
</reference>
<dbReference type="Proteomes" id="UP001156672">
    <property type="component" value="Unassembled WGS sequence"/>
</dbReference>
<proteinExistence type="predicted"/>
<keyword evidence="1" id="KW-0732">Signal</keyword>
<reference evidence="2" key="4">
    <citation type="submission" date="2023-01" db="EMBL/GenBank/DDBJ databases">
        <title>Draft genome sequence of Gluconobacter albidus strain NBRC 3250.</title>
        <authorList>
            <person name="Sun Q."/>
            <person name="Mori K."/>
        </authorList>
    </citation>
    <scope>NUCLEOTIDE SEQUENCE</scope>
    <source>
        <strain evidence="2">NBRC 3250</strain>
    </source>
</reference>
<reference evidence="2" key="1">
    <citation type="journal article" date="2014" name="Int. J. Syst. Evol. Microbiol.">
        <title>Complete genome of a new Firmicutes species belonging to the dominant human colonic microbiota ('Ruminococcus bicirculans') reveals two chromosomes and a selective capacity to utilize plant glucans.</title>
        <authorList>
            <consortium name="NISC Comparative Sequencing Program"/>
            <person name="Wegmann U."/>
            <person name="Louis P."/>
            <person name="Goesmann A."/>
            <person name="Henrissat B."/>
            <person name="Duncan S.H."/>
            <person name="Flint H.J."/>
        </authorList>
    </citation>
    <scope>NUCLEOTIDE SEQUENCE</scope>
    <source>
        <strain evidence="2">NBRC 3250</strain>
    </source>
</reference>
<keyword evidence="5" id="KW-1185">Reference proteome</keyword>
<dbReference type="Proteomes" id="UP000075682">
    <property type="component" value="Unassembled WGS sequence"/>
</dbReference>
<dbReference type="EMBL" id="LHZN01000118">
    <property type="protein sequence ID" value="KXV39456.1"/>
    <property type="molecule type" value="Genomic_DNA"/>
</dbReference>
<feature type="chain" id="PRO_5043464368" evidence="1">
    <location>
        <begin position="18"/>
        <end position="705"/>
    </location>
</feature>
<organism evidence="3 4">
    <name type="scientific">Gluconobacter albidus</name>
    <dbReference type="NCBI Taxonomy" id="318683"/>
    <lineage>
        <taxon>Bacteria</taxon>
        <taxon>Pseudomonadati</taxon>
        <taxon>Pseudomonadota</taxon>
        <taxon>Alphaproteobacteria</taxon>
        <taxon>Acetobacterales</taxon>
        <taxon>Acetobacteraceae</taxon>
        <taxon>Gluconobacter</taxon>
    </lineage>
</organism>
<accession>A0AAW3QZZ4</accession>
<gene>
    <name evidence="3" type="ORF">AD941_05010</name>
    <name evidence="2" type="ORF">GCM10007866_17910</name>
</gene>
<evidence type="ECO:0000313" key="5">
    <source>
        <dbReference type="Proteomes" id="UP001156672"/>
    </source>
</evidence>
<sequence>MRKFLLISVLLPSLAVAAPITVPWIAPGGGLSPASVVNAPGTQWDKQTLGTIWGALQKDVPGGVPGLNADGQIFSGVSTPRGVTLVDQYVSTAGPTVSTPRIQLFNGASDVLAGGPDAVWFGGSALPAVSGSAGDPATSAIVNIAARPYGNYNNGCALCLFSTGGTQTDGAGRAAISGADWHEGVSANAGMGDIVGFYEHLDNAPARLILPVTAYTATSVTLASALTAEQINQLRAGMYIWSNSIDTSLTDTGSSSGQIPTARFYGGYVTGWSGNTITVNGWSVFEQAPGTGAVPDVTKLDTSLYSSRTTPTVWIGSPGKVFARNVYASYVEPTAGAETSLAHEYQAEEADFATYAKTPHSVKYSGYVLSPQSYGALNDGTEFTEDSAGVVVAGSLPIQISLWGGCNSSAIYGQSIYVASHCSKFDSSTAVGSTYTLSENVAIAGGMSYRQITRLQQDVAGANPNLYVGPVVTPGINPSVTNRTQSWYGHVNGYVNGAIKYGLSDSSVALCGSGTACGLTVSGSGDITVGPGNTLAFTPPGTVTSRPFFHADDSDTLHLQGSSGDPTNLIVSGAVQSGGVATSAGVQSNGDVETMNGHSVVVHPATQDNTNGSPFFSASDGAHLKLGNSGGTNTSLSVTGVLGANAGVTSGSMSMSDLNNVYRPAQDGTQMWCSDCKLNGVTGVAAFYHANGTKWTDSENNTLAN</sequence>
<feature type="signal peptide" evidence="1">
    <location>
        <begin position="1"/>
        <end position="17"/>
    </location>
</feature>
<dbReference type="EMBL" id="BSNW01000017">
    <property type="protein sequence ID" value="GLQ69340.1"/>
    <property type="molecule type" value="Genomic_DNA"/>
</dbReference>
<protein>
    <submittedName>
        <fullName evidence="3">Uncharacterized protein</fullName>
    </submittedName>
</protein>
<evidence type="ECO:0000313" key="2">
    <source>
        <dbReference type="EMBL" id="GLQ69340.1"/>
    </source>
</evidence>
<comment type="caution">
    <text evidence="3">The sequence shown here is derived from an EMBL/GenBank/DDBJ whole genome shotgun (WGS) entry which is preliminary data.</text>
</comment>
<name>A0AAW3QZZ4_9PROT</name>